<organism evidence="1 2">
    <name type="scientific">Kalanchoe fedtschenkoi</name>
    <name type="common">Lavender scallops</name>
    <name type="synonym">South American air plant</name>
    <dbReference type="NCBI Taxonomy" id="63787"/>
    <lineage>
        <taxon>Eukaryota</taxon>
        <taxon>Viridiplantae</taxon>
        <taxon>Streptophyta</taxon>
        <taxon>Embryophyta</taxon>
        <taxon>Tracheophyta</taxon>
        <taxon>Spermatophyta</taxon>
        <taxon>Magnoliopsida</taxon>
        <taxon>eudicotyledons</taxon>
        <taxon>Gunneridae</taxon>
        <taxon>Pentapetalae</taxon>
        <taxon>Saxifragales</taxon>
        <taxon>Crassulaceae</taxon>
        <taxon>Kalanchoe</taxon>
    </lineage>
</organism>
<accession>A0A7N0ZSE7</accession>
<evidence type="ECO:0000313" key="2">
    <source>
        <dbReference type="Proteomes" id="UP000594263"/>
    </source>
</evidence>
<evidence type="ECO:0000313" key="1">
    <source>
        <dbReference type="EnsemblPlants" id="Kaladp0024s0329.1.v1.1"/>
    </source>
</evidence>
<dbReference type="Gramene" id="Kaladp0024s0329.1.v1.1">
    <property type="protein sequence ID" value="Kaladp0024s0329.1.v1.1"/>
    <property type="gene ID" value="Kaladp0024s0329.v1.1"/>
</dbReference>
<dbReference type="InterPro" id="IPR055276">
    <property type="entry name" value="NHL41-like"/>
</dbReference>
<dbReference type="Proteomes" id="UP000594263">
    <property type="component" value="Unplaced"/>
</dbReference>
<sequence>MGGIRVFELREGVDMAGIPTKILACNASINLLVDNKSNLFALRIHRPLIRIYFDRLLLAVSLERRVFKLSVGTKEKAMCGAGRRMQDMLESGTGLPLILISLTFKSSFQHALGSSLLSEFHHKAQCVVLLTTANVTGHTQ</sequence>
<proteinExistence type="predicted"/>
<keyword evidence="2" id="KW-1185">Reference proteome</keyword>
<name>A0A7N0ZSE7_KALFE</name>
<reference evidence="1" key="1">
    <citation type="submission" date="2021-01" db="UniProtKB">
        <authorList>
            <consortium name="EnsemblPlants"/>
        </authorList>
    </citation>
    <scope>IDENTIFICATION</scope>
</reference>
<protein>
    <submittedName>
        <fullName evidence="1">Uncharacterized protein</fullName>
    </submittedName>
</protein>
<dbReference type="EnsemblPlants" id="Kaladp0024s0329.1.v1.1">
    <property type="protein sequence ID" value="Kaladp0024s0329.1.v1.1"/>
    <property type="gene ID" value="Kaladp0024s0329.v1.1"/>
</dbReference>
<dbReference type="PANTHER" id="PTHR48436:SF1">
    <property type="entry name" value="2, PUTATIVE-RELATED"/>
    <property type="match status" value="1"/>
</dbReference>
<dbReference type="PANTHER" id="PTHR48436">
    <property type="entry name" value="2, PUTATIVE-RELATED"/>
    <property type="match status" value="1"/>
</dbReference>
<dbReference type="AlphaFoldDB" id="A0A7N0ZSE7"/>